<evidence type="ECO:0000256" key="5">
    <source>
        <dbReference type="ARBA" id="ARBA00022530"/>
    </source>
</evidence>
<dbReference type="GO" id="GO:0045165">
    <property type="term" value="P:cell fate commitment"/>
    <property type="evidence" value="ECO:0007669"/>
    <property type="project" value="TreeGrafter"/>
</dbReference>
<dbReference type="GO" id="GO:0000902">
    <property type="term" value="P:cell morphogenesis"/>
    <property type="evidence" value="ECO:0007669"/>
    <property type="project" value="UniProtKB-ARBA"/>
</dbReference>
<dbReference type="PROSITE" id="PS00246">
    <property type="entry name" value="WNT1"/>
    <property type="match status" value="1"/>
</dbReference>
<keyword evidence="4" id="KW-0964">Secreted</keyword>
<keyword evidence="6 10" id="KW-0879">Wnt signaling pathway</keyword>
<evidence type="ECO:0000256" key="11">
    <source>
        <dbReference type="SAM" id="SignalP"/>
    </source>
</evidence>
<dbReference type="PROSITE" id="PS51257">
    <property type="entry name" value="PROKAR_LIPOPROTEIN"/>
    <property type="match status" value="1"/>
</dbReference>
<dbReference type="PANTHER" id="PTHR12027">
    <property type="entry name" value="WNT RELATED"/>
    <property type="match status" value="1"/>
</dbReference>
<keyword evidence="12" id="KW-1185">Reference proteome</keyword>
<dbReference type="GO" id="GO:0005615">
    <property type="term" value="C:extracellular space"/>
    <property type="evidence" value="ECO:0007669"/>
    <property type="project" value="TreeGrafter"/>
</dbReference>
<dbReference type="PRINTS" id="PR01349">
    <property type="entry name" value="WNTPROTEIN"/>
</dbReference>
<evidence type="ECO:0000256" key="1">
    <source>
        <dbReference type="ARBA" id="ARBA00004498"/>
    </source>
</evidence>
<dbReference type="InterPro" id="IPR043158">
    <property type="entry name" value="Wnt_C"/>
</dbReference>
<dbReference type="Pfam" id="PF00110">
    <property type="entry name" value="wnt"/>
    <property type="match status" value="1"/>
</dbReference>
<name>A0A7E4ZTK7_PANRE</name>
<evidence type="ECO:0000256" key="4">
    <source>
        <dbReference type="ARBA" id="ARBA00022525"/>
    </source>
</evidence>
<evidence type="ECO:0000256" key="7">
    <source>
        <dbReference type="ARBA" id="ARBA00023157"/>
    </source>
</evidence>
<evidence type="ECO:0000256" key="9">
    <source>
        <dbReference type="ARBA" id="ARBA00023288"/>
    </source>
</evidence>
<evidence type="ECO:0000256" key="3">
    <source>
        <dbReference type="ARBA" id="ARBA00022473"/>
    </source>
</evidence>
<reference evidence="12" key="1">
    <citation type="journal article" date="2013" name="Genetics">
        <title>The draft genome and transcriptome of Panagrellus redivivus are shaped by the harsh demands of a free-living lifestyle.</title>
        <authorList>
            <person name="Srinivasan J."/>
            <person name="Dillman A.R."/>
            <person name="Macchietto M.G."/>
            <person name="Heikkinen L."/>
            <person name="Lakso M."/>
            <person name="Fracchia K.M."/>
            <person name="Antoshechkin I."/>
            <person name="Mortazavi A."/>
            <person name="Wong G."/>
            <person name="Sternberg P.W."/>
        </authorList>
    </citation>
    <scope>NUCLEOTIDE SEQUENCE [LARGE SCALE GENOMIC DNA]</scope>
    <source>
        <strain evidence="12">MT8872</strain>
    </source>
</reference>
<dbReference type="WBParaSite" id="Pan_g16672.t1">
    <property type="protein sequence ID" value="Pan_g16672.t1"/>
    <property type="gene ID" value="Pan_g16672"/>
</dbReference>
<comment type="subcellular location">
    <subcellularLocation>
        <location evidence="1 10">Secreted</location>
        <location evidence="1 10">Extracellular space</location>
        <location evidence="1 10">Extracellular matrix</location>
    </subcellularLocation>
</comment>
<dbReference type="GO" id="GO:0030182">
    <property type="term" value="P:neuron differentiation"/>
    <property type="evidence" value="ECO:0007669"/>
    <property type="project" value="TreeGrafter"/>
</dbReference>
<dbReference type="Proteomes" id="UP000492821">
    <property type="component" value="Unassembled WGS sequence"/>
</dbReference>
<reference evidence="13" key="2">
    <citation type="submission" date="2020-10" db="UniProtKB">
        <authorList>
            <consortium name="WormBaseParasite"/>
        </authorList>
    </citation>
    <scope>IDENTIFICATION</scope>
</reference>
<evidence type="ECO:0000256" key="2">
    <source>
        <dbReference type="ARBA" id="ARBA00005683"/>
    </source>
</evidence>
<keyword evidence="5" id="KW-0272">Extracellular matrix</keyword>
<dbReference type="FunFam" id="3.30.2460.20:FF:000001">
    <property type="entry name" value="Wnt homolog"/>
    <property type="match status" value="1"/>
</dbReference>
<dbReference type="AlphaFoldDB" id="A0A7E4ZTK7"/>
<keyword evidence="8" id="KW-0325">Glycoprotein</keyword>
<dbReference type="Gene3D" id="3.30.2460.20">
    <property type="match status" value="1"/>
</dbReference>
<dbReference type="SMART" id="SM00097">
    <property type="entry name" value="WNT1"/>
    <property type="match status" value="1"/>
</dbReference>
<keyword evidence="11" id="KW-0732">Signal</keyword>
<accession>A0A7E4ZTK7</accession>
<dbReference type="PANTHER" id="PTHR12027:SF101">
    <property type="entry name" value="PROTEIN WNT-4"/>
    <property type="match status" value="1"/>
</dbReference>
<dbReference type="InterPro" id="IPR005817">
    <property type="entry name" value="Wnt"/>
</dbReference>
<dbReference type="GO" id="GO:0005109">
    <property type="term" value="F:frizzled binding"/>
    <property type="evidence" value="ECO:0007669"/>
    <property type="project" value="TreeGrafter"/>
</dbReference>
<keyword evidence="3 10" id="KW-0217">Developmental protein</keyword>
<keyword evidence="7" id="KW-1015">Disulfide bond</keyword>
<feature type="signal peptide" evidence="11">
    <location>
        <begin position="1"/>
        <end position="18"/>
    </location>
</feature>
<evidence type="ECO:0000313" key="12">
    <source>
        <dbReference type="Proteomes" id="UP000492821"/>
    </source>
</evidence>
<keyword evidence="9" id="KW-0449">Lipoprotein</keyword>
<comment type="function">
    <text evidence="10">Ligand for members of the frizzled family of seven transmembrane receptors.</text>
</comment>
<evidence type="ECO:0000256" key="10">
    <source>
        <dbReference type="RuleBase" id="RU003500"/>
    </source>
</evidence>
<evidence type="ECO:0000256" key="6">
    <source>
        <dbReference type="ARBA" id="ARBA00022687"/>
    </source>
</evidence>
<comment type="similarity">
    <text evidence="2 10">Belongs to the Wnt family.</text>
</comment>
<protein>
    <recommendedName>
        <fullName evidence="10">Protein Wnt</fullName>
    </recommendedName>
</protein>
<feature type="chain" id="PRO_5028882463" description="Protein Wnt" evidence="11">
    <location>
        <begin position="19"/>
        <end position="361"/>
    </location>
</feature>
<evidence type="ECO:0000256" key="8">
    <source>
        <dbReference type="ARBA" id="ARBA00023180"/>
    </source>
</evidence>
<dbReference type="GO" id="GO:0005125">
    <property type="term" value="F:cytokine activity"/>
    <property type="evidence" value="ECO:0007669"/>
    <property type="project" value="TreeGrafter"/>
</dbReference>
<dbReference type="InterPro" id="IPR018161">
    <property type="entry name" value="Wnt_CS"/>
</dbReference>
<proteinExistence type="inferred from homology"/>
<dbReference type="GO" id="GO:0060070">
    <property type="term" value="P:canonical Wnt signaling pathway"/>
    <property type="evidence" value="ECO:0007669"/>
    <property type="project" value="TreeGrafter"/>
</dbReference>
<sequence>MMLLRLLVIGYLAAVGSCTVNWLAMAAVSDIGRNASIPISVLCKSLPGLTRKQIKFCRRNFETINSIRQGARDAYSECQYQFHLRRWNCTMIDPVSREVFADVILKDGTREAAFVHAVSAAGVAYRITKDCSQGLLEKCGCDLTKLETSQGSSSNGRQIYAHKGCSDNVHYGIAISKEFLEAAEKSKNHTQERRLMNEHNNRAGREVLISSLRRQCKCHGISGSCETQTCWDAVPSFREIGNTIKEKFDGATEVKVIREARRPRIERKNQMLKRHTPTDLVYLHESPDFCEPSSDRGILGTHGRQCNISTLAIDGCDLLCCNRGFETTTKIVKERCNCKFHYCCRVECDTCEKEVSTYTCK</sequence>
<dbReference type="CDD" id="cd19336">
    <property type="entry name" value="Wnt_Wnt4"/>
    <property type="match status" value="1"/>
</dbReference>
<evidence type="ECO:0000313" key="13">
    <source>
        <dbReference type="WBParaSite" id="Pan_g16672.t1"/>
    </source>
</evidence>
<organism evidence="12 13">
    <name type="scientific">Panagrellus redivivus</name>
    <name type="common">Microworm</name>
    <dbReference type="NCBI Taxonomy" id="6233"/>
    <lineage>
        <taxon>Eukaryota</taxon>
        <taxon>Metazoa</taxon>
        <taxon>Ecdysozoa</taxon>
        <taxon>Nematoda</taxon>
        <taxon>Chromadorea</taxon>
        <taxon>Rhabditida</taxon>
        <taxon>Tylenchina</taxon>
        <taxon>Panagrolaimomorpha</taxon>
        <taxon>Panagrolaimoidea</taxon>
        <taxon>Panagrolaimidae</taxon>
        <taxon>Panagrellus</taxon>
    </lineage>
</organism>